<dbReference type="Pfam" id="PF13690">
    <property type="entry name" value="CheX"/>
    <property type="match status" value="1"/>
</dbReference>
<dbReference type="EMBL" id="CP042425">
    <property type="protein sequence ID" value="QEL20583.1"/>
    <property type="molecule type" value="Genomic_DNA"/>
</dbReference>
<reference evidence="4" key="1">
    <citation type="submission" date="2019-08" db="EMBL/GenBank/DDBJ databases">
        <title>Limnoglobus roseus gen. nov., sp. nov., a novel freshwater planctomycete with a giant genome from the family Gemmataceae.</title>
        <authorList>
            <person name="Kulichevskaya I.S."/>
            <person name="Naumoff D.G."/>
            <person name="Miroshnikov K."/>
            <person name="Ivanova A."/>
            <person name="Philippov D.A."/>
            <person name="Hakobyan A."/>
            <person name="Rijpstra I.C."/>
            <person name="Sinninghe Damste J.S."/>
            <person name="Liesack W."/>
            <person name="Dedysh S.N."/>
        </authorList>
    </citation>
    <scope>NUCLEOTIDE SEQUENCE [LARGE SCALE GENOMIC DNA]</scope>
    <source>
        <strain evidence="4">PX52</strain>
    </source>
</reference>
<name>A0A5C1ARA3_9BACT</name>
<dbReference type="SUPFAM" id="SSF103039">
    <property type="entry name" value="CheC-like"/>
    <property type="match status" value="1"/>
</dbReference>
<evidence type="ECO:0000259" key="2">
    <source>
        <dbReference type="Pfam" id="PF13690"/>
    </source>
</evidence>
<sequence length="161" mass="17238">MSATLIPVSPPAVVLAAVQAAVEQTYTRFCGDKPTVESEMQADHDCECVAGIISFFGDAAISLAWVLDAAVAPVLAQKFARFPIPFDSSEMGDVTGELVNVIAGDVVAYLEARKFHVKMSLPTVARGARLRLMPDKGVSVSHVNYATRAGKFWLRLAAQVD</sequence>
<dbReference type="Proteomes" id="UP000324974">
    <property type="component" value="Chromosome"/>
</dbReference>
<keyword evidence="4" id="KW-1185">Reference proteome</keyword>
<dbReference type="AlphaFoldDB" id="A0A5C1ARA3"/>
<gene>
    <name evidence="3" type="ORF">PX52LOC_07688</name>
</gene>
<accession>A0A5C1ARA3</accession>
<dbReference type="InterPro" id="IPR028051">
    <property type="entry name" value="CheX-like_dom"/>
</dbReference>
<protein>
    <submittedName>
        <fullName evidence="3">Chemotaxis protein CheX</fullName>
    </submittedName>
</protein>
<dbReference type="RefSeq" id="WP_149114861.1">
    <property type="nucleotide sequence ID" value="NZ_CP042425.1"/>
</dbReference>
<dbReference type="KEGG" id="lrs:PX52LOC_07688"/>
<evidence type="ECO:0000313" key="3">
    <source>
        <dbReference type="EMBL" id="QEL20583.1"/>
    </source>
</evidence>
<feature type="domain" description="Chemotaxis phosphatase CheX-like" evidence="2">
    <location>
        <begin position="49"/>
        <end position="136"/>
    </location>
</feature>
<dbReference type="Gene3D" id="3.40.1550.10">
    <property type="entry name" value="CheC-like"/>
    <property type="match status" value="1"/>
</dbReference>
<evidence type="ECO:0000256" key="1">
    <source>
        <dbReference type="ARBA" id="ARBA00022500"/>
    </source>
</evidence>
<dbReference type="OrthoDB" id="286485at2"/>
<organism evidence="3 4">
    <name type="scientific">Limnoglobus roseus</name>
    <dbReference type="NCBI Taxonomy" id="2598579"/>
    <lineage>
        <taxon>Bacteria</taxon>
        <taxon>Pseudomonadati</taxon>
        <taxon>Planctomycetota</taxon>
        <taxon>Planctomycetia</taxon>
        <taxon>Gemmatales</taxon>
        <taxon>Gemmataceae</taxon>
        <taxon>Limnoglobus</taxon>
    </lineage>
</organism>
<evidence type="ECO:0000313" key="4">
    <source>
        <dbReference type="Proteomes" id="UP000324974"/>
    </source>
</evidence>
<proteinExistence type="predicted"/>
<dbReference type="GO" id="GO:0006935">
    <property type="term" value="P:chemotaxis"/>
    <property type="evidence" value="ECO:0007669"/>
    <property type="project" value="UniProtKB-KW"/>
</dbReference>
<dbReference type="InterPro" id="IPR028976">
    <property type="entry name" value="CheC-like_sf"/>
</dbReference>
<keyword evidence="1" id="KW-0145">Chemotaxis</keyword>